<feature type="chain" id="PRO_5047303401" evidence="2">
    <location>
        <begin position="20"/>
        <end position="195"/>
    </location>
</feature>
<keyword evidence="5" id="KW-1185">Reference proteome</keyword>
<evidence type="ECO:0000256" key="2">
    <source>
        <dbReference type="SAM" id="SignalP"/>
    </source>
</evidence>
<name>A0ABV8RCP6_9SPHN</name>
<dbReference type="EMBL" id="JBHSDH010000010">
    <property type="protein sequence ID" value="MFC4291183.1"/>
    <property type="molecule type" value="Genomic_DNA"/>
</dbReference>
<dbReference type="Pfam" id="PF13975">
    <property type="entry name" value="gag-asp_proteas"/>
    <property type="match status" value="1"/>
</dbReference>
<dbReference type="NCBIfam" id="TIGR02281">
    <property type="entry name" value="clan_AA_DTGA"/>
    <property type="match status" value="1"/>
</dbReference>
<dbReference type="CDD" id="cd05483">
    <property type="entry name" value="retropepsin_like_bacteria"/>
    <property type="match status" value="1"/>
</dbReference>
<dbReference type="InterPro" id="IPR021109">
    <property type="entry name" value="Peptidase_aspartic_dom_sf"/>
</dbReference>
<proteinExistence type="predicted"/>
<dbReference type="InterPro" id="IPR011969">
    <property type="entry name" value="Clan_AA_Asp_peptidase_C"/>
</dbReference>
<sequence>MKLPQLIFFVLIIFGVAYCAVPAPTPDDQPSFTFGSGDKGGKSDKVDSRWTRSKYAVAPSQSDDRAAGGNELATGETVVLRQQRDGHYYTRANVDGGEVHFMVDTGATGIALTGEDARNLGLSWNDSELQPVGRGAGGALYGKPVTLGSVSVGGFTVNNVQAVILPNGLDVSLLGQSFLSSVPNVNISNGQMTLQ</sequence>
<dbReference type="Proteomes" id="UP001595887">
    <property type="component" value="Unassembled WGS sequence"/>
</dbReference>
<evidence type="ECO:0000256" key="1">
    <source>
        <dbReference type="ARBA" id="ARBA00022801"/>
    </source>
</evidence>
<evidence type="ECO:0000313" key="4">
    <source>
        <dbReference type="EMBL" id="MFC4291183.1"/>
    </source>
</evidence>
<evidence type="ECO:0000313" key="5">
    <source>
        <dbReference type="Proteomes" id="UP001595887"/>
    </source>
</evidence>
<reference evidence="5" key="1">
    <citation type="journal article" date="2019" name="Int. J. Syst. Evol. Microbiol.">
        <title>The Global Catalogue of Microorganisms (GCM) 10K type strain sequencing project: providing services to taxonomists for standard genome sequencing and annotation.</title>
        <authorList>
            <consortium name="The Broad Institute Genomics Platform"/>
            <consortium name="The Broad Institute Genome Sequencing Center for Infectious Disease"/>
            <person name="Wu L."/>
            <person name="Ma J."/>
        </authorList>
    </citation>
    <scope>NUCLEOTIDE SEQUENCE [LARGE SCALE GENOMIC DNA]</scope>
    <source>
        <strain evidence="5">CECT 8531</strain>
    </source>
</reference>
<keyword evidence="1" id="KW-0378">Hydrolase</keyword>
<gene>
    <name evidence="4" type="ORF">ACFOWX_02015</name>
</gene>
<keyword evidence="2" id="KW-0732">Signal</keyword>
<protein>
    <submittedName>
        <fullName evidence="4">TIGR02281 family clan AA aspartic protease</fullName>
    </submittedName>
</protein>
<evidence type="ECO:0000259" key="3">
    <source>
        <dbReference type="PROSITE" id="PS50175"/>
    </source>
</evidence>
<accession>A0ABV8RCP6</accession>
<organism evidence="4 5">
    <name type="scientific">Sphingorhabdus arenilitoris</name>
    <dbReference type="NCBI Taxonomy" id="1490041"/>
    <lineage>
        <taxon>Bacteria</taxon>
        <taxon>Pseudomonadati</taxon>
        <taxon>Pseudomonadota</taxon>
        <taxon>Alphaproteobacteria</taxon>
        <taxon>Sphingomonadales</taxon>
        <taxon>Sphingomonadaceae</taxon>
        <taxon>Sphingorhabdus</taxon>
    </lineage>
</organism>
<keyword evidence="4" id="KW-0645">Protease</keyword>
<dbReference type="InterPro" id="IPR001995">
    <property type="entry name" value="Peptidase_A2_cat"/>
</dbReference>
<dbReference type="Gene3D" id="2.40.70.10">
    <property type="entry name" value="Acid Proteases"/>
    <property type="match status" value="1"/>
</dbReference>
<feature type="signal peptide" evidence="2">
    <location>
        <begin position="1"/>
        <end position="19"/>
    </location>
</feature>
<dbReference type="SUPFAM" id="SSF50630">
    <property type="entry name" value="Acid proteases"/>
    <property type="match status" value="1"/>
</dbReference>
<comment type="caution">
    <text evidence="4">The sequence shown here is derived from an EMBL/GenBank/DDBJ whole genome shotgun (WGS) entry which is preliminary data.</text>
</comment>
<dbReference type="GO" id="GO:0006508">
    <property type="term" value="P:proteolysis"/>
    <property type="evidence" value="ECO:0007669"/>
    <property type="project" value="UniProtKB-KW"/>
</dbReference>
<dbReference type="PROSITE" id="PS50175">
    <property type="entry name" value="ASP_PROT_RETROV"/>
    <property type="match status" value="1"/>
</dbReference>
<dbReference type="GO" id="GO:0008233">
    <property type="term" value="F:peptidase activity"/>
    <property type="evidence" value="ECO:0007669"/>
    <property type="project" value="UniProtKB-KW"/>
</dbReference>
<dbReference type="InterPro" id="IPR034122">
    <property type="entry name" value="Retropepsin-like_bacterial"/>
</dbReference>
<feature type="domain" description="Peptidase A2" evidence="3">
    <location>
        <begin position="99"/>
        <end position="178"/>
    </location>
</feature>